<dbReference type="PANTHER" id="PTHR21152:SF40">
    <property type="entry name" value="ALANINE--GLYOXYLATE AMINOTRANSFERASE"/>
    <property type="match status" value="1"/>
</dbReference>
<dbReference type="InterPro" id="IPR015422">
    <property type="entry name" value="PyrdxlP-dep_Trfase_small"/>
</dbReference>
<dbReference type="PIRSF" id="PIRSF000524">
    <property type="entry name" value="SPT"/>
    <property type="match status" value="1"/>
</dbReference>
<dbReference type="GO" id="GO:0019265">
    <property type="term" value="P:glycine biosynthetic process, by transamination of glyoxylate"/>
    <property type="evidence" value="ECO:0000318"/>
    <property type="project" value="GO_Central"/>
</dbReference>
<evidence type="ECO:0000256" key="4">
    <source>
        <dbReference type="ARBA" id="ARBA00022576"/>
    </source>
</evidence>
<dbReference type="GO" id="GO:0004760">
    <property type="term" value="F:L-serine-pyruvate transaminase activity"/>
    <property type="evidence" value="ECO:0000318"/>
    <property type="project" value="GO_Central"/>
</dbReference>
<evidence type="ECO:0000256" key="10">
    <source>
        <dbReference type="RuleBase" id="RU004504"/>
    </source>
</evidence>
<proteinExistence type="inferred from homology"/>
<dbReference type="InterPro" id="IPR000192">
    <property type="entry name" value="Aminotrans_V_dom"/>
</dbReference>
<evidence type="ECO:0000256" key="8">
    <source>
        <dbReference type="PIRSR" id="PIRSR000524-50"/>
    </source>
</evidence>
<feature type="modified residue" description="N6-(pyridoxal phosphate)lysine" evidence="8">
    <location>
        <position position="211"/>
    </location>
</feature>
<evidence type="ECO:0000256" key="7">
    <source>
        <dbReference type="PIRSR" id="PIRSR000524-1"/>
    </source>
</evidence>
<feature type="domain" description="Aminotransferase class V" evidence="11">
    <location>
        <begin position="49"/>
        <end position="351"/>
    </location>
</feature>
<evidence type="ECO:0000256" key="3">
    <source>
        <dbReference type="ARBA" id="ARBA00013049"/>
    </source>
</evidence>
<reference evidence="12 13" key="1">
    <citation type="journal article" date="2014" name="Nat. Commun.">
        <title>Klebsormidium flaccidum genome reveals primary factors for plant terrestrial adaptation.</title>
        <authorList>
            <person name="Hori K."/>
            <person name="Maruyama F."/>
            <person name="Fujisawa T."/>
            <person name="Togashi T."/>
            <person name="Yamamoto N."/>
            <person name="Seo M."/>
            <person name="Sato S."/>
            <person name="Yamada T."/>
            <person name="Mori H."/>
            <person name="Tajima N."/>
            <person name="Moriyama T."/>
            <person name="Ikeuchi M."/>
            <person name="Watanabe M."/>
            <person name="Wada H."/>
            <person name="Kobayashi K."/>
            <person name="Saito M."/>
            <person name="Masuda T."/>
            <person name="Sasaki-Sekimoto Y."/>
            <person name="Mashiguchi K."/>
            <person name="Awai K."/>
            <person name="Shimojima M."/>
            <person name="Masuda S."/>
            <person name="Iwai M."/>
            <person name="Nobusawa T."/>
            <person name="Narise T."/>
            <person name="Kondo S."/>
            <person name="Saito H."/>
            <person name="Sato R."/>
            <person name="Murakawa M."/>
            <person name="Ihara Y."/>
            <person name="Oshima-Yamada Y."/>
            <person name="Ohtaka K."/>
            <person name="Satoh M."/>
            <person name="Sonobe K."/>
            <person name="Ishii M."/>
            <person name="Ohtani R."/>
            <person name="Kanamori-Sato M."/>
            <person name="Honoki R."/>
            <person name="Miyazaki D."/>
            <person name="Mochizuki H."/>
            <person name="Umetsu J."/>
            <person name="Higashi K."/>
            <person name="Shibata D."/>
            <person name="Kamiya Y."/>
            <person name="Sato N."/>
            <person name="Nakamura Y."/>
            <person name="Tabata S."/>
            <person name="Ida S."/>
            <person name="Kurokawa K."/>
            <person name="Ohta H."/>
        </authorList>
    </citation>
    <scope>NUCLEOTIDE SEQUENCE [LARGE SCALE GENOMIC DNA]</scope>
    <source>
        <strain evidence="12 13">NIES-2285</strain>
    </source>
</reference>
<protein>
    <recommendedName>
        <fullName evidence="3">alanine--glyoxylate transaminase</fullName>
        <ecNumber evidence="3">2.6.1.44</ecNumber>
    </recommendedName>
</protein>
<evidence type="ECO:0000256" key="6">
    <source>
        <dbReference type="ARBA" id="ARBA00022898"/>
    </source>
</evidence>
<dbReference type="InterPro" id="IPR015424">
    <property type="entry name" value="PyrdxlP-dep_Trfase"/>
</dbReference>
<evidence type="ECO:0000313" key="12">
    <source>
        <dbReference type="EMBL" id="GAQ83213.1"/>
    </source>
</evidence>
<evidence type="ECO:0000313" key="13">
    <source>
        <dbReference type="Proteomes" id="UP000054558"/>
    </source>
</evidence>
<name>A0A1Y1HYF7_KLENI</name>
<dbReference type="InterPro" id="IPR015421">
    <property type="entry name" value="PyrdxlP-dep_Trfase_major"/>
</dbReference>
<comment type="similarity">
    <text evidence="2 9">Belongs to the class-V pyridoxal-phosphate-dependent aminotransferase family.</text>
</comment>
<dbReference type="PROSITE" id="PS00595">
    <property type="entry name" value="AA_TRANSFER_CLASS_5"/>
    <property type="match status" value="1"/>
</dbReference>
<dbReference type="Pfam" id="PF00266">
    <property type="entry name" value="Aminotran_5"/>
    <property type="match status" value="1"/>
</dbReference>
<evidence type="ECO:0000256" key="1">
    <source>
        <dbReference type="ARBA" id="ARBA00001933"/>
    </source>
</evidence>
<organism evidence="12 13">
    <name type="scientific">Klebsormidium nitens</name>
    <name type="common">Green alga</name>
    <name type="synonym">Ulothrix nitens</name>
    <dbReference type="NCBI Taxonomy" id="105231"/>
    <lineage>
        <taxon>Eukaryota</taxon>
        <taxon>Viridiplantae</taxon>
        <taxon>Streptophyta</taxon>
        <taxon>Klebsormidiophyceae</taxon>
        <taxon>Klebsormidiales</taxon>
        <taxon>Klebsormidiaceae</taxon>
        <taxon>Klebsormidium</taxon>
    </lineage>
</organism>
<dbReference type="FunFam" id="3.90.1150.10:FF:000039">
    <property type="entry name" value="Serine--pyruvate aminotransferase"/>
    <property type="match status" value="1"/>
</dbReference>
<dbReference type="Gene3D" id="3.90.1150.10">
    <property type="entry name" value="Aspartate Aminotransferase, domain 1"/>
    <property type="match status" value="1"/>
</dbReference>
<dbReference type="GO" id="GO:0005777">
    <property type="term" value="C:peroxisome"/>
    <property type="evidence" value="ECO:0000318"/>
    <property type="project" value="GO_Central"/>
</dbReference>
<evidence type="ECO:0000256" key="9">
    <source>
        <dbReference type="RuleBase" id="RU004075"/>
    </source>
</evidence>
<evidence type="ECO:0000259" key="11">
    <source>
        <dbReference type="Pfam" id="PF00266"/>
    </source>
</evidence>
<accession>A0A1Y1HYF7</accession>
<keyword evidence="13" id="KW-1185">Reference proteome</keyword>
<gene>
    <name evidence="12" type="ORF">KFL_001390310</name>
</gene>
<keyword evidence="6 8" id="KW-0663">Pyridoxal phosphate</keyword>
<feature type="binding site" evidence="7">
    <location>
        <position position="361"/>
    </location>
    <ligand>
        <name>substrate</name>
    </ligand>
</feature>
<sequence length="396" mass="42560">MEDGALPMLIAPPALSTAPLEVPHRLLMGPGPSNVPARVLAAAGLPLLGHMHPQYLKIMDECQAWLRYAFQTTNELTLAVSGSGHAAMEAGIANLVEAGDPVLVAENGLWGERVSDIADRYGAEVKTTKVAGGEVFTLGQIEEELRRHRPKLLFLCHGDSSTGALQPLVGMGELCHKYGCLLFVDCITTIGGVPVFIDKWGIDVAYTGAQKVLNVPPGASPITFSPRAVQRIASRHSKVGSFYLDMTLVGRYWGVGGPRIYHHTGLISNVYVLREGLALLAEEGLEAAWARHRQSVDTLHAGLERMGLQLFVKEKAHRLPTVSTVCVPAGVKWDAVSKFIMEKYSMEIAGGLGPTAGKVWRIGLMGANANPANVTLVLAAMEDALRHVGFLRRSAL</sequence>
<evidence type="ECO:0000256" key="5">
    <source>
        <dbReference type="ARBA" id="ARBA00022679"/>
    </source>
</evidence>
<dbReference type="EC" id="2.6.1.44" evidence="3"/>
<keyword evidence="4 12" id="KW-0032">Aminotransferase</keyword>
<dbReference type="Gene3D" id="3.40.640.10">
    <property type="entry name" value="Type I PLP-dependent aspartate aminotransferase-like (Major domain)"/>
    <property type="match status" value="1"/>
</dbReference>
<keyword evidence="5 12" id="KW-0808">Transferase</keyword>
<dbReference type="InterPro" id="IPR020578">
    <property type="entry name" value="Aminotrans_V_PyrdxlP_BS"/>
</dbReference>
<dbReference type="OMA" id="CKHAMDA"/>
<dbReference type="STRING" id="105231.A0A1Y1HYF7"/>
<dbReference type="SUPFAM" id="SSF53383">
    <property type="entry name" value="PLP-dependent transferases"/>
    <property type="match status" value="1"/>
</dbReference>
<comment type="cofactor">
    <cofactor evidence="1 8 10">
        <name>pyridoxal 5'-phosphate</name>
        <dbReference type="ChEBI" id="CHEBI:597326"/>
    </cofactor>
</comment>
<evidence type="ECO:0000256" key="2">
    <source>
        <dbReference type="ARBA" id="ARBA00009236"/>
    </source>
</evidence>
<dbReference type="InterPro" id="IPR024169">
    <property type="entry name" value="SP_NH2Trfase/AEP_transaminase"/>
</dbReference>
<dbReference type="CDD" id="cd06451">
    <property type="entry name" value="AGAT_like"/>
    <property type="match status" value="1"/>
</dbReference>
<dbReference type="GO" id="GO:0008453">
    <property type="term" value="F:alanine-glyoxylate transaminase activity"/>
    <property type="evidence" value="ECO:0000318"/>
    <property type="project" value="GO_Central"/>
</dbReference>
<dbReference type="FunFam" id="3.40.640.10:FF:000027">
    <property type="entry name" value="Serine--pyruvate aminotransferase, mitochondrial"/>
    <property type="match status" value="1"/>
</dbReference>
<dbReference type="OrthoDB" id="7403325at2759"/>
<dbReference type="AlphaFoldDB" id="A0A1Y1HYF7"/>
<dbReference type="EMBL" id="DF237088">
    <property type="protein sequence ID" value="GAQ83213.1"/>
    <property type="molecule type" value="Genomic_DNA"/>
</dbReference>
<dbReference type="PANTHER" id="PTHR21152">
    <property type="entry name" value="AMINOTRANSFERASE CLASS V"/>
    <property type="match status" value="1"/>
</dbReference>
<dbReference type="Proteomes" id="UP000054558">
    <property type="component" value="Unassembled WGS sequence"/>
</dbReference>